<dbReference type="PROSITE" id="PS01129">
    <property type="entry name" value="PSI_RLU"/>
    <property type="match status" value="1"/>
</dbReference>
<dbReference type="CDD" id="cd02869">
    <property type="entry name" value="PseudoU_synth_RluA_like"/>
    <property type="match status" value="1"/>
</dbReference>
<sequence>MIGFPFSEPPSKEAREAAGRAPAPAGFRGRAGVLVLRRGPEHQALYAFEPLLSAPARWEDLHGALWPERLEPEMPKVELVNGRGEKASLTELSRRFLSGRSQPLSARHAGQWREAFCRAISSPTVRLLLERNVAYRGWEPEGSAEWWVGAPPPQEVRWPGAFYPPARTAAPLVRFLLEGCGSGPERPLCLGPMDLPVLYEDQDLVVVNKPSGLPSVPGTREVWSAKRLLEQRFGSLFAVHRLDMETSGILLFARNQEAASALGRAFRERRVRKRYRALLEGVPAQSRGTVALPLAADAMDLPRHMVLPPAAGGKEAATRFETASVLKCADGRRRALVDLLPETGRTHQLRIHCAHPAGLGCPIEGDSIYGSQGSLALRSGRPLCLHMAEIEFEHPAEGRLMHFAAEPGFGRL</sequence>
<dbReference type="Pfam" id="PF00849">
    <property type="entry name" value="PseudoU_synth_2"/>
    <property type="match status" value="1"/>
</dbReference>
<feature type="domain" description="Pseudouridine synthase RsuA/RluA-like" evidence="3">
    <location>
        <begin position="203"/>
        <end position="355"/>
    </location>
</feature>
<dbReference type="PANTHER" id="PTHR21600:SF87">
    <property type="entry name" value="RNA PSEUDOURIDYLATE SYNTHASE DOMAIN-CONTAINING PROTEIN 1"/>
    <property type="match status" value="1"/>
</dbReference>
<dbReference type="InterPro" id="IPR006224">
    <property type="entry name" value="PsdUridine_synth_RluA-like_CS"/>
</dbReference>
<dbReference type="Proteomes" id="UP001165481">
    <property type="component" value="Unassembled WGS sequence"/>
</dbReference>
<evidence type="ECO:0000313" key="5">
    <source>
        <dbReference type="Proteomes" id="UP001165481"/>
    </source>
</evidence>
<evidence type="ECO:0000256" key="2">
    <source>
        <dbReference type="SAM" id="MobiDB-lite"/>
    </source>
</evidence>
<organism evidence="4 5">
    <name type="scientific">Mesosutterella faecium</name>
    <dbReference type="NCBI Taxonomy" id="2925194"/>
    <lineage>
        <taxon>Bacteria</taxon>
        <taxon>Pseudomonadati</taxon>
        <taxon>Pseudomonadota</taxon>
        <taxon>Betaproteobacteria</taxon>
        <taxon>Burkholderiales</taxon>
        <taxon>Sutterellaceae</taxon>
        <taxon>Mesosutterella</taxon>
    </lineage>
</organism>
<dbReference type="RefSeq" id="WP_243376397.1">
    <property type="nucleotide sequence ID" value="NZ_JAKZJU020000001.1"/>
</dbReference>
<dbReference type="InterPro" id="IPR050188">
    <property type="entry name" value="RluA_PseudoU_synthase"/>
</dbReference>
<comment type="caution">
    <text evidence="4">The sequence shown here is derived from an EMBL/GenBank/DDBJ whole genome shotgun (WGS) entry which is preliminary data.</text>
</comment>
<keyword evidence="5" id="KW-1185">Reference proteome</keyword>
<gene>
    <name evidence="4" type="ORF">MUN46_008375</name>
</gene>
<keyword evidence="4" id="KW-0413">Isomerase</keyword>
<dbReference type="Gene3D" id="3.30.2350.10">
    <property type="entry name" value="Pseudouridine synthase"/>
    <property type="match status" value="1"/>
</dbReference>
<dbReference type="SUPFAM" id="SSF55120">
    <property type="entry name" value="Pseudouridine synthase"/>
    <property type="match status" value="1"/>
</dbReference>
<evidence type="ECO:0000313" key="4">
    <source>
        <dbReference type="EMBL" id="MDL2059944.1"/>
    </source>
</evidence>
<accession>A0ABT7INJ2</accession>
<protein>
    <submittedName>
        <fullName evidence="4">RluA family pseudouridine synthase</fullName>
        <ecNumber evidence="4">5.4.99.-</ecNumber>
    </submittedName>
</protein>
<evidence type="ECO:0000259" key="3">
    <source>
        <dbReference type="Pfam" id="PF00849"/>
    </source>
</evidence>
<reference evidence="4" key="1">
    <citation type="submission" date="2023-03" db="EMBL/GenBank/DDBJ databases">
        <title>Mesosutterella sp. nov. isolated from porcine feces.</title>
        <authorList>
            <person name="Yu S."/>
        </authorList>
    </citation>
    <scope>NUCLEOTIDE SEQUENCE</scope>
    <source>
        <strain evidence="4">AGMB02718</strain>
    </source>
</reference>
<dbReference type="InterPro" id="IPR020103">
    <property type="entry name" value="PsdUridine_synth_cat_dom_sf"/>
</dbReference>
<dbReference type="GO" id="GO:0016853">
    <property type="term" value="F:isomerase activity"/>
    <property type="evidence" value="ECO:0007669"/>
    <property type="project" value="UniProtKB-KW"/>
</dbReference>
<dbReference type="EC" id="5.4.99.-" evidence="4"/>
<dbReference type="PANTHER" id="PTHR21600">
    <property type="entry name" value="MITOCHONDRIAL RNA PSEUDOURIDINE SYNTHASE"/>
    <property type="match status" value="1"/>
</dbReference>
<proteinExistence type="inferred from homology"/>
<dbReference type="InterPro" id="IPR006145">
    <property type="entry name" value="PsdUridine_synth_RsuA/RluA"/>
</dbReference>
<dbReference type="EMBL" id="JAKZJU020000001">
    <property type="protein sequence ID" value="MDL2059944.1"/>
    <property type="molecule type" value="Genomic_DNA"/>
</dbReference>
<feature type="region of interest" description="Disordered" evidence="2">
    <location>
        <begin position="1"/>
        <end position="23"/>
    </location>
</feature>
<evidence type="ECO:0000256" key="1">
    <source>
        <dbReference type="ARBA" id="ARBA00010876"/>
    </source>
</evidence>
<comment type="similarity">
    <text evidence="1">Belongs to the pseudouridine synthase RluA family.</text>
</comment>
<name>A0ABT7INJ2_9BURK</name>